<gene>
    <name evidence="2" type="ORF">PY771_05220</name>
</gene>
<evidence type="ECO:0000259" key="1">
    <source>
        <dbReference type="PROSITE" id="PS51301"/>
    </source>
</evidence>
<evidence type="ECO:0000313" key="3">
    <source>
        <dbReference type="Proteomes" id="UP001214666"/>
    </source>
</evidence>
<dbReference type="Pfam" id="PF03374">
    <property type="entry name" value="ANT"/>
    <property type="match status" value="1"/>
</dbReference>
<protein>
    <submittedName>
        <fullName evidence="2">Phage antirepressor KilAC domain-containing protein</fullName>
    </submittedName>
</protein>
<dbReference type="InterPro" id="IPR017880">
    <property type="entry name" value="KilA_N"/>
</dbReference>
<organism evidence="2 3">
    <name type="scientific">Aeromonas hydrophila</name>
    <dbReference type="NCBI Taxonomy" id="644"/>
    <lineage>
        <taxon>Bacteria</taxon>
        <taxon>Pseudomonadati</taxon>
        <taxon>Pseudomonadota</taxon>
        <taxon>Gammaproteobacteria</taxon>
        <taxon>Aeromonadales</taxon>
        <taxon>Aeromonadaceae</taxon>
        <taxon>Aeromonas</taxon>
    </lineage>
</organism>
<sequence>MNIQHPKHFVEVDVSDSIRLPVIAGVEITTDEAGRFNLNALHRASGGEKKNGPSYWLSLETTKDLIDALGEKLGDTEIPVSVIRGGVTQGTFAHELLAISYAGWISPAFQLQVNQVFLDYRTGRLSVPVAKPALTTIEILQLAMESEQERLRLEAANHELALQMEAAKPKVEALDLIATADGSLNLTEAAKALQQQPRKFNQYLSSLRWIYKRAGGKRWLGYQDKVQQGLLEHKVETITLADGSERLCEQVRITPKGLTKLAQQFCVGGVQ</sequence>
<proteinExistence type="predicted"/>
<evidence type="ECO:0000313" key="2">
    <source>
        <dbReference type="EMBL" id="WEE27721.1"/>
    </source>
</evidence>
<dbReference type="AlphaFoldDB" id="A0AAX3P8I8"/>
<reference evidence="2" key="1">
    <citation type="submission" date="2023-02" db="EMBL/GenBank/DDBJ databases">
        <title>The sequence of Aeromonas hydrophila K533.</title>
        <authorList>
            <person name="Luo X."/>
        </authorList>
    </citation>
    <scope>NUCLEOTIDE SEQUENCE</scope>
    <source>
        <strain evidence="2">K533</strain>
    </source>
</reference>
<dbReference type="GO" id="GO:0003677">
    <property type="term" value="F:DNA binding"/>
    <property type="evidence" value="ECO:0007669"/>
    <property type="project" value="InterPro"/>
</dbReference>
<dbReference type="RefSeq" id="WP_275115776.1">
    <property type="nucleotide sequence ID" value="NZ_CP118942.1"/>
</dbReference>
<dbReference type="Proteomes" id="UP001214666">
    <property type="component" value="Chromosome"/>
</dbReference>
<name>A0AAX3P8I8_AERHY</name>
<feature type="domain" description="KilA-N" evidence="1">
    <location>
        <begin position="17"/>
        <end position="120"/>
    </location>
</feature>
<dbReference type="PROSITE" id="PS51301">
    <property type="entry name" value="KILA_N"/>
    <property type="match status" value="1"/>
</dbReference>
<dbReference type="InterPro" id="IPR005039">
    <property type="entry name" value="Ant_C"/>
</dbReference>
<dbReference type="Pfam" id="PF04383">
    <property type="entry name" value="KilA-N"/>
    <property type="match status" value="1"/>
</dbReference>
<accession>A0AAX3P8I8</accession>
<dbReference type="InterPro" id="IPR018004">
    <property type="entry name" value="KilA/APSES_HTH"/>
</dbReference>
<dbReference type="SMART" id="SM01252">
    <property type="entry name" value="KilA-N"/>
    <property type="match status" value="1"/>
</dbReference>
<dbReference type="EMBL" id="CP118942">
    <property type="protein sequence ID" value="WEE27721.1"/>
    <property type="molecule type" value="Genomic_DNA"/>
</dbReference>